<sequence>MNAPSKDDSCSVCHDTFKLPCQANCSHWFCGECILMVWHHSSALHPCKCPICRRPINLFIPSNLIGQEHDVESERVMRDIAKYNRFFGGGPVSLIQRVRDMPLLLHRMARELMDPQRALFLVQRTRIIFFLLLLACYVISPLDILPEYILGVIGFLDDIFVAGLILYYLAAVYRSTLLLQHGGRL</sequence>
<evidence type="ECO:0000313" key="2">
    <source>
        <dbReference type="Proteomes" id="UP001162992"/>
    </source>
</evidence>
<accession>A0ACC2CP90</accession>
<gene>
    <name evidence="1" type="ORF">O6H91_09G054600</name>
</gene>
<proteinExistence type="predicted"/>
<dbReference type="Proteomes" id="UP001162992">
    <property type="component" value="Chromosome 9"/>
</dbReference>
<name>A0ACC2CP90_DIPCM</name>
<comment type="caution">
    <text evidence="1">The sequence shown here is derived from an EMBL/GenBank/DDBJ whole genome shotgun (WGS) entry which is preliminary data.</text>
</comment>
<organism evidence="1 2">
    <name type="scientific">Diphasiastrum complanatum</name>
    <name type="common">Issler's clubmoss</name>
    <name type="synonym">Lycopodium complanatum</name>
    <dbReference type="NCBI Taxonomy" id="34168"/>
    <lineage>
        <taxon>Eukaryota</taxon>
        <taxon>Viridiplantae</taxon>
        <taxon>Streptophyta</taxon>
        <taxon>Embryophyta</taxon>
        <taxon>Tracheophyta</taxon>
        <taxon>Lycopodiopsida</taxon>
        <taxon>Lycopodiales</taxon>
        <taxon>Lycopodiaceae</taxon>
        <taxon>Lycopodioideae</taxon>
        <taxon>Diphasiastrum</taxon>
    </lineage>
</organism>
<dbReference type="EMBL" id="CM055100">
    <property type="protein sequence ID" value="KAJ7543836.1"/>
    <property type="molecule type" value="Genomic_DNA"/>
</dbReference>
<protein>
    <submittedName>
        <fullName evidence="1">Uncharacterized protein</fullName>
    </submittedName>
</protein>
<evidence type="ECO:0000313" key="1">
    <source>
        <dbReference type="EMBL" id="KAJ7543836.1"/>
    </source>
</evidence>
<keyword evidence="2" id="KW-1185">Reference proteome</keyword>
<reference evidence="2" key="1">
    <citation type="journal article" date="2024" name="Proc. Natl. Acad. Sci. U.S.A.">
        <title>Extraordinary preservation of gene collinearity over three hundred million years revealed in homosporous lycophytes.</title>
        <authorList>
            <person name="Li C."/>
            <person name="Wickell D."/>
            <person name="Kuo L.Y."/>
            <person name="Chen X."/>
            <person name="Nie B."/>
            <person name="Liao X."/>
            <person name="Peng D."/>
            <person name="Ji J."/>
            <person name="Jenkins J."/>
            <person name="Williams M."/>
            <person name="Shu S."/>
            <person name="Plott C."/>
            <person name="Barry K."/>
            <person name="Rajasekar S."/>
            <person name="Grimwood J."/>
            <person name="Han X."/>
            <person name="Sun S."/>
            <person name="Hou Z."/>
            <person name="He W."/>
            <person name="Dai G."/>
            <person name="Sun C."/>
            <person name="Schmutz J."/>
            <person name="Leebens-Mack J.H."/>
            <person name="Li F.W."/>
            <person name="Wang L."/>
        </authorList>
    </citation>
    <scope>NUCLEOTIDE SEQUENCE [LARGE SCALE GENOMIC DNA]</scope>
    <source>
        <strain evidence="2">cv. PW_Plant_1</strain>
    </source>
</reference>